<sequence>MITDNYAINNAIVDFIENQPIPRISDEVCEELAPKFDSYEAPYFIYDTKISPITFDLDAQLSGIKSDLNHIEYVEDAKLNLSDEQIKEAATKVFAKFKKEFQENIDNLSFNWAYEISDDLSIVKIMESEPDEDLMWSEDATNEFIRYVEEHADKNKDFTDVEYLSSGEIQELLDLDSLWSEFHPENQWYLFTWKRDPQTALQEIIDAIDDYVNNCDSDNVAVEVYDMYSGN</sequence>
<evidence type="ECO:0000313" key="1">
    <source>
        <dbReference type="EMBL" id="DAD80450.1"/>
    </source>
</evidence>
<name>A0A8S5MDZ2_9CAUD</name>
<accession>A0A8S5MDZ2</accession>
<proteinExistence type="predicted"/>
<dbReference type="EMBL" id="BK014884">
    <property type="protein sequence ID" value="DAD80450.1"/>
    <property type="molecule type" value="Genomic_DNA"/>
</dbReference>
<protein>
    <submittedName>
        <fullName evidence="1">Uncharacterized protein</fullName>
    </submittedName>
</protein>
<reference evidence="1" key="1">
    <citation type="journal article" date="2021" name="Proc. Natl. Acad. Sci. U.S.A.">
        <title>A Catalog of Tens of Thousands of Viruses from Human Metagenomes Reveals Hidden Associations with Chronic Diseases.</title>
        <authorList>
            <person name="Tisza M.J."/>
            <person name="Buck C.B."/>
        </authorList>
    </citation>
    <scope>NUCLEOTIDE SEQUENCE</scope>
    <source>
        <strain evidence="1">CtYh54</strain>
    </source>
</reference>
<organism evidence="1">
    <name type="scientific">Siphoviridae sp. ctYh54</name>
    <dbReference type="NCBI Taxonomy" id="2826379"/>
    <lineage>
        <taxon>Viruses</taxon>
        <taxon>Duplodnaviria</taxon>
        <taxon>Heunggongvirae</taxon>
        <taxon>Uroviricota</taxon>
        <taxon>Caudoviricetes</taxon>
    </lineage>
</organism>